<dbReference type="VEuPathDB" id="FungiDB:CPAG_06547"/>
<evidence type="ECO:0000313" key="2">
    <source>
        <dbReference type="EMBL" id="KMM70235.1"/>
    </source>
</evidence>
<protein>
    <submittedName>
        <fullName evidence="2">Uncharacterized protein</fullName>
    </submittedName>
</protein>
<feature type="region of interest" description="Disordered" evidence="1">
    <location>
        <begin position="42"/>
        <end position="62"/>
    </location>
</feature>
<proteinExistence type="predicted"/>
<dbReference type="AlphaFoldDB" id="A0A0J6FLB5"/>
<reference evidence="2 3" key="1">
    <citation type="submission" date="2007-06" db="EMBL/GenBank/DDBJ databases">
        <title>The Genome Sequence of Coccidioides posadasii RMSCC_3488.</title>
        <authorList>
            <consortium name="Coccidioides Genome Resources Consortium"/>
            <consortium name="The Broad Institute Genome Sequencing Platform"/>
            <person name="Henn M.R."/>
            <person name="Sykes S."/>
            <person name="Young S."/>
            <person name="Jaffe D."/>
            <person name="Berlin A."/>
            <person name="Alvarez P."/>
            <person name="Butler J."/>
            <person name="Gnerre S."/>
            <person name="Grabherr M."/>
            <person name="Mauceli E."/>
            <person name="Brockman W."/>
            <person name="Kodira C."/>
            <person name="Alvarado L."/>
            <person name="Zeng Q."/>
            <person name="Crawford M."/>
            <person name="Antoine C."/>
            <person name="Devon K."/>
            <person name="Galgiani J."/>
            <person name="Orsborn K."/>
            <person name="Lewis M.L."/>
            <person name="Nusbaum C."/>
            <person name="Galagan J."/>
            <person name="Birren B."/>
        </authorList>
    </citation>
    <scope>NUCLEOTIDE SEQUENCE [LARGE SCALE GENOMIC DNA]</scope>
    <source>
        <strain evidence="2 3">RMSCC 3488</strain>
    </source>
</reference>
<evidence type="ECO:0000256" key="1">
    <source>
        <dbReference type="SAM" id="MobiDB-lite"/>
    </source>
</evidence>
<sequence length="120" mass="12838">MPDREYPRQEQPLAQAPARSRPTVLFRVVWPVAARETPAHAHPTPLKLCAGAPSPGLEGQGGDTPSLPLVGWRRLARMAAGPLHLHVLVVAPFLSLPAALSKRKCTHSVPPLKPSKTSLG</sequence>
<gene>
    <name evidence="2" type="ORF">CPAG_06547</name>
</gene>
<organism evidence="2 3">
    <name type="scientific">Coccidioides posadasii RMSCC 3488</name>
    <dbReference type="NCBI Taxonomy" id="454284"/>
    <lineage>
        <taxon>Eukaryota</taxon>
        <taxon>Fungi</taxon>
        <taxon>Dikarya</taxon>
        <taxon>Ascomycota</taxon>
        <taxon>Pezizomycotina</taxon>
        <taxon>Eurotiomycetes</taxon>
        <taxon>Eurotiomycetidae</taxon>
        <taxon>Onygenales</taxon>
        <taxon>Onygenaceae</taxon>
        <taxon>Coccidioides</taxon>
    </lineage>
</organism>
<dbReference type="Proteomes" id="UP000054567">
    <property type="component" value="Unassembled WGS sequence"/>
</dbReference>
<reference evidence="3" key="2">
    <citation type="journal article" date="2009" name="Genome Res.">
        <title>Comparative genomic analyses of the human fungal pathogens Coccidioides and their relatives.</title>
        <authorList>
            <person name="Sharpton T.J."/>
            <person name="Stajich J.E."/>
            <person name="Rounsley S.D."/>
            <person name="Gardner M.J."/>
            <person name="Wortman J.R."/>
            <person name="Jordar V.S."/>
            <person name="Maiti R."/>
            <person name="Kodira C.D."/>
            <person name="Neafsey D.E."/>
            <person name="Zeng Q."/>
            <person name="Hung C.-Y."/>
            <person name="McMahan C."/>
            <person name="Muszewska A."/>
            <person name="Grynberg M."/>
            <person name="Mandel M.A."/>
            <person name="Kellner E.M."/>
            <person name="Barker B.M."/>
            <person name="Galgiani J.N."/>
            <person name="Orbach M.J."/>
            <person name="Kirkland T.N."/>
            <person name="Cole G.T."/>
            <person name="Henn M.R."/>
            <person name="Birren B.W."/>
            <person name="Taylor J.W."/>
        </authorList>
    </citation>
    <scope>NUCLEOTIDE SEQUENCE [LARGE SCALE GENOMIC DNA]</scope>
    <source>
        <strain evidence="3">RMSCC 3488</strain>
    </source>
</reference>
<evidence type="ECO:0000313" key="3">
    <source>
        <dbReference type="Proteomes" id="UP000054567"/>
    </source>
</evidence>
<dbReference type="EMBL" id="DS268112">
    <property type="protein sequence ID" value="KMM70235.1"/>
    <property type="molecule type" value="Genomic_DNA"/>
</dbReference>
<accession>A0A0J6FLB5</accession>
<name>A0A0J6FLB5_COCPO</name>
<reference evidence="3" key="3">
    <citation type="journal article" date="2010" name="Genome Res.">
        <title>Population genomic sequencing of Coccidioides fungi reveals recent hybridization and transposon control.</title>
        <authorList>
            <person name="Neafsey D.E."/>
            <person name="Barker B.M."/>
            <person name="Sharpton T.J."/>
            <person name="Stajich J.E."/>
            <person name="Park D.J."/>
            <person name="Whiston E."/>
            <person name="Hung C.-Y."/>
            <person name="McMahan C."/>
            <person name="White J."/>
            <person name="Sykes S."/>
            <person name="Heiman D."/>
            <person name="Young S."/>
            <person name="Zeng Q."/>
            <person name="Abouelleil A."/>
            <person name="Aftuck L."/>
            <person name="Bessette D."/>
            <person name="Brown A."/>
            <person name="FitzGerald M."/>
            <person name="Lui A."/>
            <person name="Macdonald J.P."/>
            <person name="Priest M."/>
            <person name="Orbach M.J."/>
            <person name="Galgiani J.N."/>
            <person name="Kirkland T.N."/>
            <person name="Cole G.T."/>
            <person name="Birren B.W."/>
            <person name="Henn M.R."/>
            <person name="Taylor J.W."/>
            <person name="Rounsley S.D."/>
        </authorList>
    </citation>
    <scope>NUCLEOTIDE SEQUENCE [LARGE SCALE GENOMIC DNA]</scope>
    <source>
        <strain evidence="3">RMSCC 3488</strain>
    </source>
</reference>